<gene>
    <name evidence="1" type="ORF">Tco025E_07626</name>
</gene>
<keyword evidence="2" id="KW-1185">Reference proteome</keyword>
<dbReference type="RefSeq" id="XP_029225462.1">
    <property type="nucleotide sequence ID" value="XM_029374489.1"/>
</dbReference>
<name>A0A422NLT8_9TRYP</name>
<dbReference type="AlphaFoldDB" id="A0A422NLT8"/>
<proteinExistence type="predicted"/>
<protein>
    <submittedName>
        <fullName evidence="1">Uncharacterized protein</fullName>
    </submittedName>
</protein>
<accession>A0A422NLT8</accession>
<dbReference type="Proteomes" id="UP000284403">
    <property type="component" value="Unassembled WGS sequence"/>
</dbReference>
<reference evidence="1 2" key="1">
    <citation type="journal article" date="2018" name="BMC Genomics">
        <title>Genomic comparison of Trypanosoma conorhini and Trypanosoma rangeli to Trypanosoma cruzi strains of high and low virulence.</title>
        <authorList>
            <person name="Bradwell K.R."/>
            <person name="Koparde V.N."/>
            <person name="Matveyev A.V."/>
            <person name="Serrano M.G."/>
            <person name="Alves J.M."/>
            <person name="Parikh H."/>
            <person name="Huang B."/>
            <person name="Lee V."/>
            <person name="Espinosa-Alvarez O."/>
            <person name="Ortiz P.A."/>
            <person name="Costa-Martins A.G."/>
            <person name="Teixeira M.M."/>
            <person name="Buck G.A."/>
        </authorList>
    </citation>
    <scope>NUCLEOTIDE SEQUENCE [LARGE SCALE GENOMIC DNA]</scope>
    <source>
        <strain evidence="1 2">025E</strain>
    </source>
</reference>
<dbReference type="EMBL" id="MKKU01000597">
    <property type="protein sequence ID" value="RNF06447.1"/>
    <property type="molecule type" value="Genomic_DNA"/>
</dbReference>
<dbReference type="OrthoDB" id="270550at2759"/>
<dbReference type="Gene3D" id="2.60.120.620">
    <property type="entry name" value="q2cbj1_9rhob like domain"/>
    <property type="match status" value="1"/>
</dbReference>
<sequence length="408" mass="45977">MWLLYRSARHEGGPATKGMRDTPFFATARQHFLQHGYAIFPAAVGTSIVERLRPALTASTVARARYLLEVPDIESMLKSKAKLSDPLYTKVMARLQRRKYMMRLYRAEKRRRKLLTEVAAKFLNGRKKEDLTGEELWKLSEILAKEVVKISGKGCQSTIYNDPQMLRAINEYRCNVWMTNKELESIVRDASFWEPIGNIATEVGGVERPVLFSDAPMFREPYGGPFGYHCTAPSIGVRLSGKQPLAVSLLVFTHRPDRQTMPMFLLRGSHRFVQEQYLTQVSPGDLSLPFLPMESHIPEQLQRFRFDSSVVGGPVEGGDAIGPGTVVLFSPHLMIGMDANASTERVVVYKLNLVAENAPPFLKSPSWITAWRSFPREVNFASPVVFPPFYDKTMTNTSARRSASSAAR</sequence>
<evidence type="ECO:0000313" key="2">
    <source>
        <dbReference type="Proteomes" id="UP000284403"/>
    </source>
</evidence>
<evidence type="ECO:0000313" key="1">
    <source>
        <dbReference type="EMBL" id="RNF06447.1"/>
    </source>
</evidence>
<dbReference type="SUPFAM" id="SSF51197">
    <property type="entry name" value="Clavaminate synthase-like"/>
    <property type="match status" value="1"/>
</dbReference>
<organism evidence="1 2">
    <name type="scientific">Trypanosoma conorhini</name>
    <dbReference type="NCBI Taxonomy" id="83891"/>
    <lineage>
        <taxon>Eukaryota</taxon>
        <taxon>Discoba</taxon>
        <taxon>Euglenozoa</taxon>
        <taxon>Kinetoplastea</taxon>
        <taxon>Metakinetoplastina</taxon>
        <taxon>Trypanosomatida</taxon>
        <taxon>Trypanosomatidae</taxon>
        <taxon>Trypanosoma</taxon>
    </lineage>
</organism>
<comment type="caution">
    <text evidence="1">The sequence shown here is derived from an EMBL/GenBank/DDBJ whole genome shotgun (WGS) entry which is preliminary data.</text>
</comment>
<dbReference type="GeneID" id="40321237"/>